<sequence>MRLKQKDKILKLGIILIAILGSLVSIIGFLVNFAMGFGCKWVWLL</sequence>
<keyword evidence="1" id="KW-1133">Transmembrane helix</keyword>
<evidence type="ECO:0000313" key="2">
    <source>
        <dbReference type="EMBL" id="KKM04647.1"/>
    </source>
</evidence>
<feature type="transmembrane region" description="Helical" evidence="1">
    <location>
        <begin position="12"/>
        <end position="35"/>
    </location>
</feature>
<evidence type="ECO:0000256" key="1">
    <source>
        <dbReference type="SAM" id="Phobius"/>
    </source>
</evidence>
<protein>
    <submittedName>
        <fullName evidence="2">Uncharacterized protein</fullName>
    </submittedName>
</protein>
<proteinExistence type="predicted"/>
<name>A0A0F9HN27_9ZZZZ</name>
<dbReference type="AlphaFoldDB" id="A0A0F9HN27"/>
<reference evidence="2" key="1">
    <citation type="journal article" date="2015" name="Nature">
        <title>Complex archaea that bridge the gap between prokaryotes and eukaryotes.</title>
        <authorList>
            <person name="Spang A."/>
            <person name="Saw J.H."/>
            <person name="Jorgensen S.L."/>
            <person name="Zaremba-Niedzwiedzka K."/>
            <person name="Martijn J."/>
            <person name="Lind A.E."/>
            <person name="van Eijk R."/>
            <person name="Schleper C."/>
            <person name="Guy L."/>
            <person name="Ettema T.J."/>
        </authorList>
    </citation>
    <scope>NUCLEOTIDE SEQUENCE</scope>
</reference>
<comment type="caution">
    <text evidence="2">The sequence shown here is derived from an EMBL/GenBank/DDBJ whole genome shotgun (WGS) entry which is preliminary data.</text>
</comment>
<dbReference type="EMBL" id="LAZR01016407">
    <property type="protein sequence ID" value="KKM04647.1"/>
    <property type="molecule type" value="Genomic_DNA"/>
</dbReference>
<keyword evidence="1" id="KW-0812">Transmembrane</keyword>
<organism evidence="2">
    <name type="scientific">marine sediment metagenome</name>
    <dbReference type="NCBI Taxonomy" id="412755"/>
    <lineage>
        <taxon>unclassified sequences</taxon>
        <taxon>metagenomes</taxon>
        <taxon>ecological metagenomes</taxon>
    </lineage>
</organism>
<feature type="non-terminal residue" evidence="2">
    <location>
        <position position="45"/>
    </location>
</feature>
<accession>A0A0F9HN27</accession>
<gene>
    <name evidence="2" type="ORF">LCGC14_1762040</name>
</gene>
<keyword evidence="1" id="KW-0472">Membrane</keyword>